<evidence type="ECO:0000256" key="10">
    <source>
        <dbReference type="ARBA" id="ARBA00023235"/>
    </source>
</evidence>
<comment type="cofactor">
    <cofactor evidence="2">
        <name>Mg(2+)</name>
        <dbReference type="ChEBI" id="CHEBI:18420"/>
    </cofactor>
</comment>
<keyword evidence="13" id="KW-1185">Reference proteome</keyword>
<dbReference type="Pfam" id="PF00986">
    <property type="entry name" value="DNA_gyraseB_C"/>
    <property type="match status" value="1"/>
</dbReference>
<dbReference type="InterPro" id="IPR002288">
    <property type="entry name" value="DNA_gyrase_B_C"/>
</dbReference>
<dbReference type="InterPro" id="IPR003594">
    <property type="entry name" value="HATPase_dom"/>
</dbReference>
<keyword evidence="8" id="KW-0799">Topoisomerase</keyword>
<dbReference type="InterPro" id="IPR013506">
    <property type="entry name" value="Topo_IIA_bsu_dom2"/>
</dbReference>
<dbReference type="InterPro" id="IPR014721">
    <property type="entry name" value="Ribsml_uS5_D2-typ_fold_subgr"/>
</dbReference>
<dbReference type="InterPro" id="IPR018522">
    <property type="entry name" value="TopoIIA_CS"/>
</dbReference>
<dbReference type="CDD" id="cd00822">
    <property type="entry name" value="TopoII_Trans_DNA_gyrase"/>
    <property type="match status" value="1"/>
</dbReference>
<dbReference type="Pfam" id="PF00204">
    <property type="entry name" value="DNA_gyraseB"/>
    <property type="match status" value="1"/>
</dbReference>
<evidence type="ECO:0000256" key="5">
    <source>
        <dbReference type="ARBA" id="ARBA00022741"/>
    </source>
</evidence>
<name>A0A840GC60_RHOTE</name>
<dbReference type="GO" id="GO:0046872">
    <property type="term" value="F:metal ion binding"/>
    <property type="evidence" value="ECO:0007669"/>
    <property type="project" value="UniProtKB-KW"/>
</dbReference>
<dbReference type="SUPFAM" id="SSF56719">
    <property type="entry name" value="Type II DNA topoisomerase"/>
    <property type="match status" value="1"/>
</dbReference>
<dbReference type="GO" id="GO:0003918">
    <property type="term" value="F:DNA topoisomerase type II (double strand cut, ATP-hydrolyzing) activity"/>
    <property type="evidence" value="ECO:0007669"/>
    <property type="project" value="UniProtKB-EC"/>
</dbReference>
<dbReference type="SMART" id="SM00433">
    <property type="entry name" value="TOP2c"/>
    <property type="match status" value="1"/>
</dbReference>
<dbReference type="InterPro" id="IPR020568">
    <property type="entry name" value="Ribosomal_Su5_D2-typ_SF"/>
</dbReference>
<keyword evidence="9" id="KW-0238">DNA-binding</keyword>
<proteinExistence type="predicted"/>
<dbReference type="Pfam" id="PF02518">
    <property type="entry name" value="HATPase_c"/>
    <property type="match status" value="1"/>
</dbReference>
<dbReference type="EC" id="5.6.2.2" evidence="3"/>
<evidence type="ECO:0000256" key="6">
    <source>
        <dbReference type="ARBA" id="ARBA00022840"/>
    </source>
</evidence>
<protein>
    <recommendedName>
        <fullName evidence="3">DNA topoisomerase (ATP-hydrolyzing)</fullName>
        <ecNumber evidence="3">5.6.2.2</ecNumber>
    </recommendedName>
</protein>
<dbReference type="Gene3D" id="3.30.230.10">
    <property type="match status" value="1"/>
</dbReference>
<dbReference type="InterPro" id="IPR036890">
    <property type="entry name" value="HATPase_C_sf"/>
</dbReference>
<evidence type="ECO:0000256" key="4">
    <source>
        <dbReference type="ARBA" id="ARBA00022723"/>
    </source>
</evidence>
<dbReference type="AlphaFoldDB" id="A0A840GC60"/>
<dbReference type="PROSITE" id="PS00177">
    <property type="entry name" value="TOPOISOMERASE_II"/>
    <property type="match status" value="1"/>
</dbReference>
<evidence type="ECO:0000313" key="13">
    <source>
        <dbReference type="Proteomes" id="UP000587070"/>
    </source>
</evidence>
<comment type="caution">
    <text evidence="12">The sequence shown here is derived from an EMBL/GenBank/DDBJ whole genome shotgun (WGS) entry which is preliminary data.</text>
</comment>
<dbReference type="GO" id="GO:0005694">
    <property type="term" value="C:chromosome"/>
    <property type="evidence" value="ECO:0007669"/>
    <property type="project" value="InterPro"/>
</dbReference>
<dbReference type="EMBL" id="JACIGE010000002">
    <property type="protein sequence ID" value="MBB4246182.1"/>
    <property type="molecule type" value="Genomic_DNA"/>
</dbReference>
<dbReference type="PANTHER" id="PTHR45866">
    <property type="entry name" value="DNA GYRASE/TOPOISOMERASE SUBUNIT B"/>
    <property type="match status" value="1"/>
</dbReference>
<evidence type="ECO:0000256" key="1">
    <source>
        <dbReference type="ARBA" id="ARBA00000185"/>
    </source>
</evidence>
<dbReference type="InterPro" id="IPR001241">
    <property type="entry name" value="Topo_IIA"/>
</dbReference>
<dbReference type="InterPro" id="IPR013759">
    <property type="entry name" value="Topo_IIA_B_C"/>
</dbReference>
<evidence type="ECO:0000256" key="8">
    <source>
        <dbReference type="ARBA" id="ARBA00023029"/>
    </source>
</evidence>
<keyword evidence="6" id="KW-0067">ATP-binding</keyword>
<dbReference type="Gene3D" id="3.40.50.670">
    <property type="match status" value="1"/>
</dbReference>
<gene>
    <name evidence="12" type="ORF">GGD90_000539</name>
</gene>
<feature type="domain" description="Histidine kinase/HSP90-like ATPase" evidence="11">
    <location>
        <begin position="30"/>
        <end position="184"/>
    </location>
</feature>
<evidence type="ECO:0000256" key="9">
    <source>
        <dbReference type="ARBA" id="ARBA00023125"/>
    </source>
</evidence>
<reference evidence="12 13" key="1">
    <citation type="submission" date="2020-08" db="EMBL/GenBank/DDBJ databases">
        <title>Genome sequencing of Purple Non-Sulfur Bacteria from various extreme environments.</title>
        <authorList>
            <person name="Mayer M."/>
        </authorList>
    </citation>
    <scope>NUCLEOTIDE SEQUENCE [LARGE SCALE GENOMIC DNA]</scope>
    <source>
        <strain evidence="12 13">2761</strain>
    </source>
</reference>
<dbReference type="OrthoDB" id="9802808at2"/>
<dbReference type="Pfam" id="PF01751">
    <property type="entry name" value="Toprim"/>
    <property type="match status" value="1"/>
</dbReference>
<dbReference type="SUPFAM" id="SSF55874">
    <property type="entry name" value="ATPase domain of HSP90 chaperone/DNA topoisomerase II/histidine kinase"/>
    <property type="match status" value="1"/>
</dbReference>
<dbReference type="GO" id="GO:0006265">
    <property type="term" value="P:DNA topological change"/>
    <property type="evidence" value="ECO:0007669"/>
    <property type="project" value="InterPro"/>
</dbReference>
<keyword evidence="7" id="KW-0460">Magnesium</keyword>
<evidence type="ECO:0000256" key="2">
    <source>
        <dbReference type="ARBA" id="ARBA00001946"/>
    </source>
</evidence>
<accession>A0A840GC60</accession>
<keyword evidence="5" id="KW-0547">Nucleotide-binding</keyword>
<dbReference type="GO" id="GO:0003677">
    <property type="term" value="F:DNA binding"/>
    <property type="evidence" value="ECO:0007669"/>
    <property type="project" value="UniProtKB-KW"/>
</dbReference>
<evidence type="ECO:0000256" key="7">
    <source>
        <dbReference type="ARBA" id="ARBA00022842"/>
    </source>
</evidence>
<dbReference type="Gene3D" id="3.30.565.10">
    <property type="entry name" value="Histidine kinase-like ATPase, C-terminal domain"/>
    <property type="match status" value="1"/>
</dbReference>
<dbReference type="CDD" id="cd16928">
    <property type="entry name" value="HATPase_GyrB-like"/>
    <property type="match status" value="1"/>
</dbReference>
<dbReference type="InterPro" id="IPR006171">
    <property type="entry name" value="TOPRIM_dom"/>
</dbReference>
<dbReference type="PRINTS" id="PR01098">
    <property type="entry name" value="TOPISMRASE4B"/>
</dbReference>
<keyword evidence="10 12" id="KW-0413">Isomerase</keyword>
<dbReference type="GO" id="GO:0005524">
    <property type="term" value="F:ATP binding"/>
    <property type="evidence" value="ECO:0007669"/>
    <property type="project" value="UniProtKB-KW"/>
</dbReference>
<dbReference type="RefSeq" id="WP_153115737.1">
    <property type="nucleotide sequence ID" value="NZ_JACIGE010000002.1"/>
</dbReference>
<dbReference type="InterPro" id="IPR005737">
    <property type="entry name" value="TopoIV_B_Gneg"/>
</dbReference>
<comment type="catalytic activity">
    <reaction evidence="1">
        <text>ATP-dependent breakage, passage and rejoining of double-stranded DNA.</text>
        <dbReference type="EC" id="5.6.2.2"/>
    </reaction>
</comment>
<dbReference type="SMART" id="SM00387">
    <property type="entry name" value="HATPase_c"/>
    <property type="match status" value="1"/>
</dbReference>
<dbReference type="InterPro" id="IPR013760">
    <property type="entry name" value="Topo_IIA-like_dom_sf"/>
</dbReference>
<evidence type="ECO:0000256" key="3">
    <source>
        <dbReference type="ARBA" id="ARBA00012895"/>
    </source>
</evidence>
<dbReference type="PRINTS" id="PR00418">
    <property type="entry name" value="TPI2FAMILY"/>
</dbReference>
<dbReference type="PANTHER" id="PTHR45866:SF4">
    <property type="entry name" value="DNA TOPOISOMERASE 4 SUBUNIT B"/>
    <property type="match status" value="1"/>
</dbReference>
<organism evidence="12 13">
    <name type="scientific">Rhodocyclus tenuis</name>
    <name type="common">Rhodospirillum tenue</name>
    <dbReference type="NCBI Taxonomy" id="1066"/>
    <lineage>
        <taxon>Bacteria</taxon>
        <taxon>Pseudomonadati</taxon>
        <taxon>Pseudomonadota</taxon>
        <taxon>Betaproteobacteria</taxon>
        <taxon>Rhodocyclales</taxon>
        <taxon>Rhodocyclaceae</taxon>
        <taxon>Rhodocyclus</taxon>
    </lineage>
</organism>
<evidence type="ECO:0000313" key="12">
    <source>
        <dbReference type="EMBL" id="MBB4246182.1"/>
    </source>
</evidence>
<dbReference type="SUPFAM" id="SSF54211">
    <property type="entry name" value="Ribosomal protein S5 domain 2-like"/>
    <property type="match status" value="1"/>
</dbReference>
<dbReference type="Proteomes" id="UP000587070">
    <property type="component" value="Unassembled WGS sequence"/>
</dbReference>
<sequence>MANPGNTYTASDIDVLRGLEPVKLRPGMYTRTDSCAHVIQEVIDNAADEALAGFARHITVTLYQDNSVAVEDDGRGIPVDLHPVEKVPAVQLVFCELHSGGKFHKQDANSVYKFSGGLHGVGVSVTNALSTRLEVDIRRGGKAYRLEFANGGEIAVPLTTVRKNESSVSGTSGTRVRVWPDAKYFESPRIPQDEIERMLRAKSVLLPGVKSVLRIEQKDGSFDERAWHYANGLADYLAEMCGDAACIGQMFAGEAYAAADTAESSFAEGEGAAWAICWTEDAGTLGESYVNLIPTVSGGTHEAGLRTALFEALKRFAESHGLMSKGIKLTPEDCWRNVRFVLSVRLLDPQFRGQVKERLDSREAHRLIVEMVKPRLESWLIANIDSARAIADLALNHARARLREGQKVERKRSAGVSQLPGKLTECASADPAECELFLVEGDSAGGSAKQARNKDNQAILPLKGKIENTWEVGGDTVLSNAEVHDIAVAIGIDPHAFAPAADGDAAAAVKVLANLRYHTIAIMADADDDGLHITTLLLTLFFRHFPQVIAAGHLYIAQAPLFRIDAAAAGKSRPARKLYAMDGNELQAVLDRLGKEGYRDIRTSRFKGLGEMSREELWETTMSPDTRRLLRVELPTAEDEFGETQALFGHLMARKEAAWRRDWMSRAGYQIED</sequence>
<keyword evidence="4" id="KW-0479">Metal-binding</keyword>
<evidence type="ECO:0000259" key="11">
    <source>
        <dbReference type="SMART" id="SM00387"/>
    </source>
</evidence>